<dbReference type="Gene3D" id="3.40.250.10">
    <property type="entry name" value="Rhodanese-like domain"/>
    <property type="match status" value="1"/>
</dbReference>
<accession>A0A221SVZ8</accession>
<dbReference type="GO" id="GO:0016740">
    <property type="term" value="F:transferase activity"/>
    <property type="evidence" value="ECO:0007669"/>
    <property type="project" value="UniProtKB-KW"/>
</dbReference>
<dbReference type="RefSeq" id="WP_027461558.1">
    <property type="nucleotide sequence ID" value="NZ_CP021081.1"/>
</dbReference>
<reference evidence="2 3" key="1">
    <citation type="submission" date="2017-05" db="EMBL/GenBank/DDBJ databases">
        <title>The complete genome sequence of Deinococcus ficus isolated from the rhizosphere of the Ficus religiosa L. in Taiwan.</title>
        <authorList>
            <person name="Wu K.-M."/>
            <person name="Liao T.-L."/>
            <person name="Liu Y.-M."/>
            <person name="Young C.-C."/>
            <person name="Tsai S.-F."/>
        </authorList>
    </citation>
    <scope>NUCLEOTIDE SEQUENCE [LARGE SCALE GENOMIC DNA]</scope>
    <source>
        <strain evidence="2 3">CC-FR2-10</strain>
    </source>
</reference>
<keyword evidence="3" id="KW-1185">Reference proteome</keyword>
<dbReference type="KEGG" id="dfc:DFI_07040"/>
<evidence type="ECO:0000313" key="2">
    <source>
        <dbReference type="EMBL" id="ASN80791.1"/>
    </source>
</evidence>
<proteinExistence type="predicted"/>
<dbReference type="Proteomes" id="UP000259030">
    <property type="component" value="Chromosome"/>
</dbReference>
<dbReference type="AlphaFoldDB" id="A0A221SVZ8"/>
<gene>
    <name evidence="2" type="ORF">DFI_07040</name>
</gene>
<feature type="domain" description="Rhodanese" evidence="1">
    <location>
        <begin position="3"/>
        <end position="93"/>
    </location>
</feature>
<protein>
    <submittedName>
        <fullName evidence="2">Sulfurtransferase</fullName>
    </submittedName>
</protein>
<evidence type="ECO:0000259" key="1">
    <source>
        <dbReference type="PROSITE" id="PS50206"/>
    </source>
</evidence>
<dbReference type="EMBL" id="CP021081">
    <property type="protein sequence ID" value="ASN80791.1"/>
    <property type="molecule type" value="Genomic_DNA"/>
</dbReference>
<organism evidence="2 3">
    <name type="scientific">Deinococcus ficus</name>
    <dbReference type="NCBI Taxonomy" id="317577"/>
    <lineage>
        <taxon>Bacteria</taxon>
        <taxon>Thermotogati</taxon>
        <taxon>Deinococcota</taxon>
        <taxon>Deinococci</taxon>
        <taxon>Deinococcales</taxon>
        <taxon>Deinococcaceae</taxon>
        <taxon>Deinococcus</taxon>
    </lineage>
</organism>
<dbReference type="SUPFAM" id="SSF52821">
    <property type="entry name" value="Rhodanese/Cell cycle control phosphatase"/>
    <property type="match status" value="1"/>
</dbReference>
<dbReference type="STRING" id="317577.GCA_000419625_02510"/>
<name>A0A221SVZ8_9DEIO</name>
<dbReference type="PROSITE" id="PS50206">
    <property type="entry name" value="RHODANESE_3"/>
    <property type="match status" value="1"/>
</dbReference>
<keyword evidence="2" id="KW-0808">Transferase</keyword>
<dbReference type="InterPro" id="IPR001763">
    <property type="entry name" value="Rhodanese-like_dom"/>
</dbReference>
<dbReference type="InterPro" id="IPR036873">
    <property type="entry name" value="Rhodanese-like_dom_sf"/>
</dbReference>
<evidence type="ECO:0000313" key="3">
    <source>
        <dbReference type="Proteomes" id="UP000259030"/>
    </source>
</evidence>
<sequence length="94" mass="10113">MPVPAGVTLLDLRPEPLRAAQPLGALLPHHRLVTLSLDEIEDARHGLTPADGPLLVLCERGVRSQLAARFLRADGLNAESYPGGLPALLRELPR</sequence>